<dbReference type="SUPFAM" id="SSF54637">
    <property type="entry name" value="Thioesterase/thiol ester dehydrase-isomerase"/>
    <property type="match status" value="1"/>
</dbReference>
<dbReference type="InterPro" id="IPR029069">
    <property type="entry name" value="HotDog_dom_sf"/>
</dbReference>
<name>A0A544T2X9_9BACI</name>
<dbReference type="Proteomes" id="UP000317316">
    <property type="component" value="Unassembled WGS sequence"/>
</dbReference>
<comment type="caution">
    <text evidence="3">The sequence shown here is derived from an EMBL/GenBank/DDBJ whole genome shotgun (WGS) entry which is preliminary data.</text>
</comment>
<protein>
    <submittedName>
        <fullName evidence="3">PaaI family thioesterase</fullName>
    </submittedName>
</protein>
<keyword evidence="4" id="KW-1185">Reference proteome</keyword>
<dbReference type="Gene3D" id="3.10.129.10">
    <property type="entry name" value="Hotdog Thioesterase"/>
    <property type="match status" value="1"/>
</dbReference>
<evidence type="ECO:0000313" key="3">
    <source>
        <dbReference type="EMBL" id="TQR11793.1"/>
    </source>
</evidence>
<dbReference type="CDD" id="cd03443">
    <property type="entry name" value="PaaI_thioesterase"/>
    <property type="match status" value="1"/>
</dbReference>
<evidence type="ECO:0000256" key="1">
    <source>
        <dbReference type="ARBA" id="ARBA00022801"/>
    </source>
</evidence>
<dbReference type="GO" id="GO:0016289">
    <property type="term" value="F:acyl-CoA hydrolase activity"/>
    <property type="evidence" value="ECO:0007669"/>
    <property type="project" value="UniProtKB-ARBA"/>
</dbReference>
<dbReference type="AlphaFoldDB" id="A0A544T2X9"/>
<evidence type="ECO:0000259" key="2">
    <source>
        <dbReference type="Pfam" id="PF03061"/>
    </source>
</evidence>
<gene>
    <name evidence="3" type="ORF">FG382_14350</name>
</gene>
<keyword evidence="1" id="KW-0378">Hydrolase</keyword>
<dbReference type="EMBL" id="VDGH01000008">
    <property type="protein sequence ID" value="TQR11793.1"/>
    <property type="molecule type" value="Genomic_DNA"/>
</dbReference>
<reference evidence="3 4" key="1">
    <citation type="submission" date="2019-05" db="EMBL/GenBank/DDBJ databases">
        <title>Psychrobacillus vulpis sp. nov., a new species isolated from feces of a red fox that inhabits in The Tablas de Daimiel Natural Park, Albacete, Spain.</title>
        <authorList>
            <person name="Rodriguez M."/>
            <person name="Reina J.C."/>
            <person name="Bejar V."/>
            <person name="Llamas I."/>
        </authorList>
    </citation>
    <scope>NUCLEOTIDE SEQUENCE [LARGE SCALE GENOMIC DNA]</scope>
    <source>
        <strain evidence="3 4">NEAU-3TGS17</strain>
    </source>
</reference>
<organism evidence="3 4">
    <name type="scientific">Psychrobacillus lasiicapitis</name>
    <dbReference type="NCBI Taxonomy" id="1636719"/>
    <lineage>
        <taxon>Bacteria</taxon>
        <taxon>Bacillati</taxon>
        <taxon>Bacillota</taxon>
        <taxon>Bacilli</taxon>
        <taxon>Bacillales</taxon>
        <taxon>Bacillaceae</taxon>
        <taxon>Psychrobacillus</taxon>
    </lineage>
</organism>
<dbReference type="InterPro" id="IPR003736">
    <property type="entry name" value="PAAI_dom"/>
</dbReference>
<dbReference type="InterPro" id="IPR006683">
    <property type="entry name" value="Thioestr_dom"/>
</dbReference>
<accession>A0A544T2X9</accession>
<proteinExistence type="predicted"/>
<dbReference type="Pfam" id="PF03061">
    <property type="entry name" value="4HBT"/>
    <property type="match status" value="1"/>
</dbReference>
<evidence type="ECO:0000313" key="4">
    <source>
        <dbReference type="Proteomes" id="UP000317316"/>
    </source>
</evidence>
<dbReference type="NCBIfam" id="TIGR00369">
    <property type="entry name" value="unchar_dom_1"/>
    <property type="match status" value="1"/>
</dbReference>
<dbReference type="OrthoDB" id="328435at2"/>
<dbReference type="RefSeq" id="WP_142539577.1">
    <property type="nucleotide sequence ID" value="NZ_BMIE01000001.1"/>
</dbReference>
<feature type="domain" description="Thioesterase" evidence="2">
    <location>
        <begin position="77"/>
        <end position="153"/>
    </location>
</feature>
<sequence>MGSNKTEQINLIQNRLKNLNDDELDQISYLLSLYQASSTEQPKTNIPMHFLGRFLGIEQKEDGTTEMKLGIQNENTYGVAQGGSIYTLADVAIGFQILKSLEKGEKVFTLELKVNFIRKGQGARLIAIPIILYQGKTTVVSECDIKDEAGNLIAKALGTFYLQSGTKIKPPADVTDFERS</sequence>